<dbReference type="SUPFAM" id="SSF56563">
    <property type="entry name" value="Major capsid protein gp5"/>
    <property type="match status" value="1"/>
</dbReference>
<dbReference type="GO" id="GO:0044423">
    <property type="term" value="C:virion component"/>
    <property type="evidence" value="ECO:0007669"/>
    <property type="project" value="UniProtKB-KW"/>
</dbReference>
<comment type="subcellular location">
    <subcellularLocation>
        <location evidence="1">Virion</location>
    </subcellularLocation>
</comment>
<evidence type="ECO:0000256" key="6">
    <source>
        <dbReference type="ARBA" id="ARBA00022950"/>
    </source>
</evidence>
<keyword evidence="5" id="KW-0946">Virion</keyword>
<proteinExistence type="predicted"/>
<keyword evidence="4" id="KW-0378">Hydrolase</keyword>
<evidence type="ECO:0000256" key="5">
    <source>
        <dbReference type="ARBA" id="ARBA00022844"/>
    </source>
</evidence>
<dbReference type="Pfam" id="PF04586">
    <property type="entry name" value="Peptidase_S78"/>
    <property type="match status" value="1"/>
</dbReference>
<dbReference type="GO" id="GO:0008233">
    <property type="term" value="F:peptidase activity"/>
    <property type="evidence" value="ECO:0007669"/>
    <property type="project" value="UniProtKB-KW"/>
</dbReference>
<evidence type="ECO:0000259" key="9">
    <source>
        <dbReference type="Pfam" id="PF04586"/>
    </source>
</evidence>
<reference evidence="11" key="1">
    <citation type="journal article" date="2021" name="Proc. Natl. Acad. Sci. U.S.A.">
        <title>A Catalog of Tens of Thousands of Viruses from Human Metagenomes Reveals Hidden Associations with Chronic Diseases.</title>
        <authorList>
            <person name="Tisza M.J."/>
            <person name="Buck C.B."/>
        </authorList>
    </citation>
    <scope>NUCLEOTIDE SEQUENCE</scope>
    <source>
        <strain evidence="11">CtcK97</strain>
    </source>
</reference>
<feature type="domain" description="Prohead serine protease" evidence="9">
    <location>
        <begin position="25"/>
        <end position="133"/>
    </location>
</feature>
<evidence type="ECO:0000259" key="10">
    <source>
        <dbReference type="Pfam" id="PF05065"/>
    </source>
</evidence>
<organism evidence="11">
    <name type="scientific">Siphoviridae sp. ctcK97</name>
    <dbReference type="NCBI Taxonomy" id="2825571"/>
    <lineage>
        <taxon>Viruses</taxon>
        <taxon>Duplodnaviria</taxon>
        <taxon>Heunggongvirae</taxon>
        <taxon>Uroviricota</taxon>
        <taxon>Caudoviricetes</taxon>
    </lineage>
</organism>
<dbReference type="GO" id="GO:0046797">
    <property type="term" value="P:viral procapsid maturation"/>
    <property type="evidence" value="ECO:0007669"/>
    <property type="project" value="UniProtKB-KW"/>
</dbReference>
<dbReference type="InterPro" id="IPR024455">
    <property type="entry name" value="Phage_capsid"/>
</dbReference>
<dbReference type="EMBL" id="BK016058">
    <property type="protein sequence ID" value="DAF91587.1"/>
    <property type="molecule type" value="Genomic_DNA"/>
</dbReference>
<evidence type="ECO:0000256" key="1">
    <source>
        <dbReference type="ARBA" id="ARBA00004328"/>
    </source>
</evidence>
<accession>A0A8S5UAY3</accession>
<evidence type="ECO:0000256" key="8">
    <source>
        <dbReference type="SAM" id="MobiDB-lite"/>
    </source>
</evidence>
<evidence type="ECO:0000256" key="3">
    <source>
        <dbReference type="ARBA" id="ARBA00022670"/>
    </source>
</evidence>
<feature type="domain" description="Phage capsid-like C-terminal" evidence="10">
    <location>
        <begin position="314"/>
        <end position="553"/>
    </location>
</feature>
<feature type="compositionally biased region" description="Acidic residues" evidence="8">
    <location>
        <begin position="159"/>
        <end position="172"/>
    </location>
</feature>
<keyword evidence="6" id="KW-0118">Viral capsid assembly</keyword>
<evidence type="ECO:0000256" key="7">
    <source>
        <dbReference type="ARBA" id="ARBA00023045"/>
    </source>
</evidence>
<dbReference type="Pfam" id="PF05065">
    <property type="entry name" value="Phage_capsid"/>
    <property type="match status" value="1"/>
</dbReference>
<dbReference type="InterPro" id="IPR054612">
    <property type="entry name" value="Phage_capsid-like_C"/>
</dbReference>
<dbReference type="NCBIfam" id="TIGR01554">
    <property type="entry name" value="major_cap_HK97"/>
    <property type="match status" value="1"/>
</dbReference>
<keyword evidence="7" id="KW-1273">Viral capsid maturation</keyword>
<protein>
    <submittedName>
        <fullName evidence="11">Major capsid protein</fullName>
    </submittedName>
</protein>
<name>A0A8S5UAY3_9CAUD</name>
<dbReference type="InterPro" id="IPR054613">
    <property type="entry name" value="Peptidase_S78_dom"/>
</dbReference>
<evidence type="ECO:0000313" key="11">
    <source>
        <dbReference type="EMBL" id="DAF91587.1"/>
    </source>
</evidence>
<evidence type="ECO:0000256" key="2">
    <source>
        <dbReference type="ARBA" id="ARBA00022612"/>
    </source>
</evidence>
<keyword evidence="3" id="KW-0645">Protease</keyword>
<keyword evidence="2" id="KW-1188">Viral release from host cell</keyword>
<evidence type="ECO:0000256" key="4">
    <source>
        <dbReference type="ARBA" id="ARBA00022801"/>
    </source>
</evidence>
<feature type="region of interest" description="Disordered" evidence="8">
    <location>
        <begin position="151"/>
        <end position="175"/>
    </location>
</feature>
<dbReference type="GO" id="GO:0006508">
    <property type="term" value="P:proteolysis"/>
    <property type="evidence" value="ECO:0007669"/>
    <property type="project" value="UniProtKB-KW"/>
</dbReference>
<sequence>MAAPNDVADFDGWATVAGIKCSDGRVISHHAFEQNDGAVVPLVWQHGHDNVTNVLGHAQLEKKAEGVYAYGFFNGSQQAEHARELIEHGDVTAMSIFANNLKQDGNVVKHGNIVEVSLVLKGANPKATIENVTMAHSDGEGYSAVIKMGDGDVSHEDFEGSEESDSEDESSDEDKTIGEILSTLTEEQLEAVNYLIAAAIDGESEDSEETNEETEEDMKHNVFEGDKTPENTLSHAAFAELVETAKRNNTTLLDELKHADYGIENIGYLFPDAKSISDEPITLDRDQSWVSVVMNGTKHSPFARIKSVLADIRDDKARAKGYAKKAQKKTEEVIKLLTRTTSPTTIYKKQKLDRDDIVDITDFNVVSWLKNEMKGKLNEEIARAILIGDGRTITDPDRIDDEAIRPILKENDLYAIHKTLESNTTDETLVDDIVLASAELEGSGSPTLFIAKKRLVKMLLLKDKNGRRLYETEASLAGALGVSKIVTIPQFEGLEHEVKGVNYELLAIVVDLRDYTIGSNAGAELGMAESFDIDFNQYKYLMETRLSGSLTAPYSALTISRKKA</sequence>